<dbReference type="OrthoDB" id="2147163at2759"/>
<feature type="domain" description="Dienelactone hydrolase" evidence="1">
    <location>
        <begin position="30"/>
        <end position="213"/>
    </location>
</feature>
<dbReference type="SUPFAM" id="SSF53474">
    <property type="entry name" value="alpha/beta-Hydrolases"/>
    <property type="match status" value="1"/>
</dbReference>
<evidence type="ECO:0000259" key="1">
    <source>
        <dbReference type="Pfam" id="PF01738"/>
    </source>
</evidence>
<dbReference type="PANTHER" id="PTHR47668:SF1">
    <property type="entry name" value="DIENELACTONE HYDROLASE DOMAIN-CONTAINING PROTEIN-RELATED"/>
    <property type="match status" value="1"/>
</dbReference>
<sequence>MSFVSACCNTPPVQAEYTSIGKSSSHNGMDYYIVGDKGATKGAVICYDIFAYHPNIYQFADKISLTGIRVIIPDFLKGKPLTMADLADRSNITEFARTRGSWEQNRDMLKATLALLRSEGTTEIGSVGFCWGARLSLSALGEDCGIKAVSLVHPSMLTKEDFEKAKGPVLLLTSKDDPEFIDEFAIVKNGPFGGLSYQERFVDRVHGFCAARGDFTDPAVTKDVNRVIQLTSGFLIKAL</sequence>
<dbReference type="PANTHER" id="PTHR47668">
    <property type="entry name" value="DIENELACTONE HYDROLASE FAMILY PROTEIN (AFU_ORTHOLOGUE AFUA_6G01940)"/>
    <property type="match status" value="1"/>
</dbReference>
<gene>
    <name evidence="2" type="ORF">H4R20_007135</name>
</gene>
<organism evidence="2 3">
    <name type="scientific">Coemansia guatemalensis</name>
    <dbReference type="NCBI Taxonomy" id="2761395"/>
    <lineage>
        <taxon>Eukaryota</taxon>
        <taxon>Fungi</taxon>
        <taxon>Fungi incertae sedis</taxon>
        <taxon>Zoopagomycota</taxon>
        <taxon>Kickxellomycotina</taxon>
        <taxon>Kickxellomycetes</taxon>
        <taxon>Kickxellales</taxon>
        <taxon>Kickxellaceae</taxon>
        <taxon>Coemansia</taxon>
    </lineage>
</organism>
<protein>
    <recommendedName>
        <fullName evidence="1">Dienelactone hydrolase domain-containing protein</fullName>
    </recommendedName>
</protein>
<dbReference type="InterPro" id="IPR002925">
    <property type="entry name" value="Dienelactn_hydro"/>
</dbReference>
<evidence type="ECO:0000313" key="3">
    <source>
        <dbReference type="Proteomes" id="UP001140094"/>
    </source>
</evidence>
<dbReference type="Pfam" id="PF01738">
    <property type="entry name" value="DLH"/>
    <property type="match status" value="1"/>
</dbReference>
<evidence type="ECO:0000313" key="2">
    <source>
        <dbReference type="EMBL" id="KAJ2789692.1"/>
    </source>
</evidence>
<accession>A0A9W8HSD0</accession>
<proteinExistence type="predicted"/>
<dbReference type="InterPro" id="IPR029058">
    <property type="entry name" value="AB_hydrolase_fold"/>
</dbReference>
<dbReference type="AlphaFoldDB" id="A0A9W8HSD0"/>
<comment type="caution">
    <text evidence="2">The sequence shown here is derived from an EMBL/GenBank/DDBJ whole genome shotgun (WGS) entry which is preliminary data.</text>
</comment>
<dbReference type="Proteomes" id="UP001140094">
    <property type="component" value="Unassembled WGS sequence"/>
</dbReference>
<name>A0A9W8HSD0_9FUNG</name>
<reference evidence="2" key="1">
    <citation type="submission" date="2022-07" db="EMBL/GenBank/DDBJ databases">
        <title>Phylogenomic reconstructions and comparative analyses of Kickxellomycotina fungi.</title>
        <authorList>
            <person name="Reynolds N.K."/>
            <person name="Stajich J.E."/>
            <person name="Barry K."/>
            <person name="Grigoriev I.V."/>
            <person name="Crous P."/>
            <person name="Smith M.E."/>
        </authorList>
    </citation>
    <scope>NUCLEOTIDE SEQUENCE</scope>
    <source>
        <strain evidence="2">NRRL 1565</strain>
    </source>
</reference>
<dbReference type="Gene3D" id="3.40.50.1820">
    <property type="entry name" value="alpha/beta hydrolase"/>
    <property type="match status" value="1"/>
</dbReference>
<dbReference type="GO" id="GO:0016787">
    <property type="term" value="F:hydrolase activity"/>
    <property type="evidence" value="ECO:0007669"/>
    <property type="project" value="InterPro"/>
</dbReference>
<dbReference type="EMBL" id="JANBUO010003731">
    <property type="protein sequence ID" value="KAJ2789692.1"/>
    <property type="molecule type" value="Genomic_DNA"/>
</dbReference>
<keyword evidence="3" id="KW-1185">Reference proteome</keyword>